<proteinExistence type="predicted"/>
<dbReference type="AlphaFoldDB" id="A0A0V0J3E8"/>
<name>A0A0V0J3E8_SCHSO</name>
<dbReference type="EMBL" id="GEEE01019328">
    <property type="protein sequence ID" value="JAP43897.1"/>
    <property type="molecule type" value="Transcribed_RNA"/>
</dbReference>
<accession>A0A0V0J3E8</accession>
<protein>
    <submittedName>
        <fullName evidence="1">Uncharacterized protein</fullName>
    </submittedName>
</protein>
<organism evidence="1">
    <name type="scientific">Schistocephalus solidus</name>
    <name type="common">Tapeworm</name>
    <dbReference type="NCBI Taxonomy" id="70667"/>
    <lineage>
        <taxon>Eukaryota</taxon>
        <taxon>Metazoa</taxon>
        <taxon>Spiralia</taxon>
        <taxon>Lophotrochozoa</taxon>
        <taxon>Platyhelminthes</taxon>
        <taxon>Cestoda</taxon>
        <taxon>Eucestoda</taxon>
        <taxon>Diphyllobothriidea</taxon>
        <taxon>Diphyllobothriidae</taxon>
        <taxon>Schistocephalus</taxon>
    </lineage>
</organism>
<evidence type="ECO:0000313" key="1">
    <source>
        <dbReference type="EMBL" id="JAP60097.1"/>
    </source>
</evidence>
<sequence>MIEAAHAFVIPCENFGLVELECVVGSHRINRDLTFGVISTQKCRVFSHARLEQSSSFSDVVARHASTSHLINDPRLFCCQRAFLSHYLTLKVASNLCVTTT</sequence>
<reference evidence="1" key="1">
    <citation type="submission" date="2016-01" db="EMBL/GenBank/DDBJ databases">
        <title>Reference transcriptome for the parasite Schistocephalus solidus: insights into the molecular evolution of parasitism.</title>
        <authorList>
            <person name="Hebert F.O."/>
            <person name="Grambauer S."/>
            <person name="Barber I."/>
            <person name="Landry C.R."/>
            <person name="Aubin-Horth N."/>
        </authorList>
    </citation>
    <scope>NUCLEOTIDE SEQUENCE</scope>
</reference>
<gene>
    <name evidence="1" type="ORF">TR156729</name>
</gene>
<dbReference type="EMBL" id="GEEE01003128">
    <property type="protein sequence ID" value="JAP60097.1"/>
    <property type="molecule type" value="Transcribed_RNA"/>
</dbReference>